<reference evidence="2" key="1">
    <citation type="journal article" date="2015" name="PLoS ONE">
        <title>Comprehensive Evaluation of Toxoplasma gondii VEG and Neospora caninum LIV Genomes with Tachyzoite Stage Transcriptome and Proteome Defines Novel Transcript Features.</title>
        <authorList>
            <person name="Ramaprasad A."/>
            <person name="Mourier T."/>
            <person name="Naeem R."/>
            <person name="Malas T.B."/>
            <person name="Moussa E."/>
            <person name="Panigrahi A."/>
            <person name="Vermont S.J."/>
            <person name="Otto T.D."/>
            <person name="Wastling J."/>
            <person name="Pain A."/>
        </authorList>
    </citation>
    <scope>NUCLEOTIDE SEQUENCE</scope>
    <source>
        <strain evidence="2">Liverpool</strain>
    </source>
</reference>
<protein>
    <submittedName>
        <fullName evidence="2">Uncharacterized protein</fullName>
    </submittedName>
</protein>
<gene>
    <name evidence="2" type="ORF">BN1204_006625</name>
</gene>
<feature type="signal peptide" evidence="1">
    <location>
        <begin position="1"/>
        <end position="18"/>
    </location>
</feature>
<evidence type="ECO:0000256" key="1">
    <source>
        <dbReference type="SAM" id="SignalP"/>
    </source>
</evidence>
<organism evidence="2">
    <name type="scientific">Neospora caninum (strain Liverpool)</name>
    <dbReference type="NCBI Taxonomy" id="572307"/>
    <lineage>
        <taxon>Eukaryota</taxon>
        <taxon>Sar</taxon>
        <taxon>Alveolata</taxon>
        <taxon>Apicomplexa</taxon>
        <taxon>Conoidasida</taxon>
        <taxon>Coccidia</taxon>
        <taxon>Eucoccidiorida</taxon>
        <taxon>Eimeriorina</taxon>
        <taxon>Sarcocystidae</taxon>
        <taxon>Neospora</taxon>
    </lineage>
</organism>
<dbReference type="AlphaFoldDB" id="A0A0F7U4U5"/>
<feature type="chain" id="PRO_5002523249" evidence="1">
    <location>
        <begin position="19"/>
        <end position="163"/>
    </location>
</feature>
<dbReference type="EMBL" id="LN714476">
    <property type="protein sequence ID" value="CEL64789.1"/>
    <property type="molecule type" value="Genomic_DNA"/>
</dbReference>
<accession>A0A0F7U4U5</accession>
<proteinExistence type="predicted"/>
<name>A0A0F7U4U5_NEOCL</name>
<sequence>MSRLAGVILCRFIATASFFSKAPIFPRGTKKMSSSRSGVFVLFDEKNHDGSGGVCSFSQTSNCINDAFRAKSPVDSVDLNQDMLRPQICPKCCKPMRRTEDCDRKTGDVGLRRNAEPEKTDFESMKDASWQIVDLEEACEGETKEKPFDSQCALDLTEWVVFA</sequence>
<keyword evidence="1" id="KW-0732">Signal</keyword>
<evidence type="ECO:0000313" key="2">
    <source>
        <dbReference type="EMBL" id="CEL64789.1"/>
    </source>
</evidence>